<dbReference type="Pfam" id="PF02518">
    <property type="entry name" value="HATPase_c"/>
    <property type="match status" value="1"/>
</dbReference>
<keyword evidence="5" id="KW-1133">Transmembrane helix</keyword>
<dbReference type="OrthoDB" id="9764154at2"/>
<dbReference type="InterPro" id="IPR011712">
    <property type="entry name" value="Sig_transdc_His_kin_sub3_dim/P"/>
</dbReference>
<comment type="caution">
    <text evidence="7">The sequence shown here is derived from an EMBL/GenBank/DDBJ whole genome shotgun (WGS) entry which is preliminary data.</text>
</comment>
<feature type="transmembrane region" description="Helical" evidence="5">
    <location>
        <begin position="841"/>
        <end position="859"/>
    </location>
</feature>
<evidence type="ECO:0000256" key="5">
    <source>
        <dbReference type="SAM" id="Phobius"/>
    </source>
</evidence>
<keyword evidence="2 7" id="KW-0418">Kinase</keyword>
<dbReference type="Gene3D" id="3.30.565.10">
    <property type="entry name" value="Histidine kinase-like ATPase, C-terminal domain"/>
    <property type="match status" value="1"/>
</dbReference>
<evidence type="ECO:0000256" key="3">
    <source>
        <dbReference type="ARBA" id="ARBA00023012"/>
    </source>
</evidence>
<dbReference type="InterPro" id="IPR050482">
    <property type="entry name" value="Sensor_HK_TwoCompSys"/>
</dbReference>
<feature type="transmembrane region" description="Helical" evidence="5">
    <location>
        <begin position="21"/>
        <end position="37"/>
    </location>
</feature>
<reference evidence="7 8" key="1">
    <citation type="journal article" date="2011" name="J. Bacteriol.">
        <title>Genome sequence of 'Pedosphaera parvula' Ellin514, an aerobic Verrucomicrobial isolate from pasture soil.</title>
        <authorList>
            <person name="Kant R."/>
            <person name="van Passel M.W."/>
            <person name="Sangwan P."/>
            <person name="Palva A."/>
            <person name="Lucas S."/>
            <person name="Copeland A."/>
            <person name="Lapidus A."/>
            <person name="Glavina Del Rio T."/>
            <person name="Dalin E."/>
            <person name="Tice H."/>
            <person name="Bruce D."/>
            <person name="Goodwin L."/>
            <person name="Pitluck S."/>
            <person name="Chertkov O."/>
            <person name="Larimer F.W."/>
            <person name="Land M.L."/>
            <person name="Hauser L."/>
            <person name="Brettin T.S."/>
            <person name="Detter J.C."/>
            <person name="Han S."/>
            <person name="de Vos W.M."/>
            <person name="Janssen P.H."/>
            <person name="Smidt H."/>
        </authorList>
    </citation>
    <scope>NUCLEOTIDE SEQUENCE [LARGE SCALE GENOMIC DNA]</scope>
    <source>
        <strain evidence="7 8">Ellin514</strain>
    </source>
</reference>
<dbReference type="Proteomes" id="UP000003688">
    <property type="component" value="Unassembled WGS sequence"/>
</dbReference>
<dbReference type="CDD" id="cd16917">
    <property type="entry name" value="HATPase_UhpB-NarQ-NarX-like"/>
    <property type="match status" value="1"/>
</dbReference>
<keyword evidence="8" id="KW-1185">Reference proteome</keyword>
<dbReference type="SMART" id="SM00387">
    <property type="entry name" value="HATPase_c"/>
    <property type="match status" value="1"/>
</dbReference>
<evidence type="ECO:0000313" key="7">
    <source>
        <dbReference type="EMBL" id="EEF57623.1"/>
    </source>
</evidence>
<dbReference type="InterPro" id="IPR003594">
    <property type="entry name" value="HATPase_dom"/>
</dbReference>
<dbReference type="GO" id="GO:0000155">
    <property type="term" value="F:phosphorelay sensor kinase activity"/>
    <property type="evidence" value="ECO:0007669"/>
    <property type="project" value="InterPro"/>
</dbReference>
<sequence>MQPAELNDRALRARVCWRGRRGWVLLLCILVFFSAILRGKAAERLKKVIQQYALTSANDFPQRDPQDWRLLGSNDGGKTWTTLDTRKSEVFPERHQRRVFAVSKPATFEIYRLQIDLVRDPKVANSVQLAEIEPMGATENDLEPIPIFTDTITAQGDNPPSELAVKLFDGRKETKWLDKPSNRETCASWIQWQYAAPTGTTVTNISQLIALRARAGDGYRVQIEAVAVGRTGATNEWSIADASGCMEISALTGEENLQPGQPVTFLGSSAWSSRKVCLTNGSVQMRGEKAASKPEQIVMEQPLTARENLKWVEVVGEVQYRRFGDGEISFDISDAGGAMRIYWRGATDSLSLPPTGSRVTVRGLCRGAFNDQGMWVAAGLWAAGPDAVTVTGTQSRDGKVQSGGATANGAAPVPGTLTKIEQIRRLTQEQLQQRPHVIFRGVVTELFGAFMQDDTAGVEVAFQGNESRKVTEPGYYIEVEGWGGLGDAGNPVVSADRVTVLGKGKWPEPQRMSLSQLMSGRTDAQWIEIEGVVRSTDGAHLLLICYGREVTASLSAGAAGLVKNLVDAAVRVRGVGVTALDDRGRIQGLHLLIPSLENVDVIEPPVNPATLPVRPIGSLLSLSGPRESYHRVKVDGVVTLQENQKLFLQDTNGGAMAILKEDVVLDARFGRSRWLFWRTQQTNAPVRADLRFAAGDRVEVIGFPETRNYSPVLTEVTVKKISSGNPVQLYEATVNGLNDGRADSQLIAVEGVLLGQNTIGAQVVMALEWNDRTLQVLVPVQEAAALAIAPGSRLRVTGVCQVDPAPYAELGQRVAAVRILTRSAADLVVLAKPSWWTVQRALIMMGGMACVILAALVWIKQLRRQVEERTVQLTIEIQLREQTERRSALEQERSRIAKDLHDDLGANLAQIVFLSQRVEGQSDAQEMNRYFGLIPATARRTIQSLDEIVWAINPRHDSLESLANYLSQFAQEHLTLARVRCVLDVPTVLPVVPLSAEIRHNLLLATREALQNAVTHAAATEVRLILQLDESGLSIAIADNGKGFDPGSVSRDGNGLPNMRRRLESIGGRFQLDNQPGKGTTVRLFVPSEVLHGRVIGVNGVSRQES</sequence>
<proteinExistence type="predicted"/>
<keyword evidence="3" id="KW-0902">Two-component regulatory system</keyword>
<feature type="domain" description="Histidine kinase" evidence="6">
    <location>
        <begin position="899"/>
        <end position="1090"/>
    </location>
</feature>
<feature type="region of interest" description="Disordered" evidence="4">
    <location>
        <begin position="393"/>
        <end position="413"/>
    </location>
</feature>
<dbReference type="Gene3D" id="2.60.120.260">
    <property type="entry name" value="Galactose-binding domain-like"/>
    <property type="match status" value="1"/>
</dbReference>
<dbReference type="SUPFAM" id="SSF55874">
    <property type="entry name" value="ATPase domain of HSP90 chaperone/DNA topoisomerase II/histidine kinase"/>
    <property type="match status" value="1"/>
</dbReference>
<keyword evidence="5" id="KW-0812">Transmembrane</keyword>
<gene>
    <name evidence="7" type="ORF">Cflav_PD0491</name>
</gene>
<protein>
    <submittedName>
        <fullName evidence="7">Integral membrane sensor signal transduction histidine kinase</fullName>
    </submittedName>
</protein>
<organism evidence="7 8">
    <name type="scientific">Pedosphaera parvula (strain Ellin514)</name>
    <dbReference type="NCBI Taxonomy" id="320771"/>
    <lineage>
        <taxon>Bacteria</taxon>
        <taxon>Pseudomonadati</taxon>
        <taxon>Verrucomicrobiota</taxon>
        <taxon>Pedosphaerae</taxon>
        <taxon>Pedosphaerales</taxon>
        <taxon>Pedosphaeraceae</taxon>
        <taxon>Pedosphaera</taxon>
    </lineage>
</organism>
<dbReference type="RefSeq" id="WP_007418369.1">
    <property type="nucleotide sequence ID" value="NZ_ABOX02000062.1"/>
</dbReference>
<dbReference type="Pfam" id="PF07730">
    <property type="entry name" value="HisKA_3"/>
    <property type="match status" value="1"/>
</dbReference>
<evidence type="ECO:0000256" key="1">
    <source>
        <dbReference type="ARBA" id="ARBA00022679"/>
    </source>
</evidence>
<dbReference type="AlphaFoldDB" id="B9XRD6"/>
<dbReference type="GO" id="GO:0016020">
    <property type="term" value="C:membrane"/>
    <property type="evidence" value="ECO:0007669"/>
    <property type="project" value="InterPro"/>
</dbReference>
<dbReference type="PROSITE" id="PS50109">
    <property type="entry name" value="HIS_KIN"/>
    <property type="match status" value="1"/>
</dbReference>
<dbReference type="PANTHER" id="PTHR24421:SF58">
    <property type="entry name" value="SIGNAL TRANSDUCTION HISTIDINE-PROTEIN KINASE_PHOSPHATASE UHPB"/>
    <property type="match status" value="1"/>
</dbReference>
<accession>B9XRD6</accession>
<dbReference type="Gene3D" id="1.20.5.1930">
    <property type="match status" value="1"/>
</dbReference>
<dbReference type="PANTHER" id="PTHR24421">
    <property type="entry name" value="NITRATE/NITRITE SENSOR PROTEIN NARX-RELATED"/>
    <property type="match status" value="1"/>
</dbReference>
<dbReference type="EMBL" id="ABOX02000062">
    <property type="protein sequence ID" value="EEF57623.1"/>
    <property type="molecule type" value="Genomic_DNA"/>
</dbReference>
<name>B9XRD6_PEDPL</name>
<dbReference type="GO" id="GO:0046983">
    <property type="term" value="F:protein dimerization activity"/>
    <property type="evidence" value="ECO:0007669"/>
    <property type="project" value="InterPro"/>
</dbReference>
<keyword evidence="5" id="KW-0472">Membrane</keyword>
<dbReference type="InterPro" id="IPR036890">
    <property type="entry name" value="HATPase_C_sf"/>
</dbReference>
<evidence type="ECO:0000259" key="6">
    <source>
        <dbReference type="PROSITE" id="PS50109"/>
    </source>
</evidence>
<keyword evidence="1" id="KW-0808">Transferase</keyword>
<dbReference type="InterPro" id="IPR005467">
    <property type="entry name" value="His_kinase_dom"/>
</dbReference>
<evidence type="ECO:0000256" key="4">
    <source>
        <dbReference type="SAM" id="MobiDB-lite"/>
    </source>
</evidence>
<evidence type="ECO:0000313" key="8">
    <source>
        <dbReference type="Proteomes" id="UP000003688"/>
    </source>
</evidence>
<evidence type="ECO:0000256" key="2">
    <source>
        <dbReference type="ARBA" id="ARBA00022777"/>
    </source>
</evidence>
<dbReference type="STRING" id="320771.Cflav_PD0491"/>